<dbReference type="PANTHER" id="PTHR11439">
    <property type="entry name" value="GAG-POL-RELATED RETROTRANSPOSON"/>
    <property type="match status" value="1"/>
</dbReference>
<dbReference type="SUPFAM" id="SSF56672">
    <property type="entry name" value="DNA/RNA polymerases"/>
    <property type="match status" value="1"/>
</dbReference>
<dbReference type="InterPro" id="IPR043502">
    <property type="entry name" value="DNA/RNA_pol_sf"/>
</dbReference>
<dbReference type="CDD" id="cd09272">
    <property type="entry name" value="RNase_HI_RT_Ty1"/>
    <property type="match status" value="1"/>
</dbReference>
<dbReference type="Proteomes" id="UP001341281">
    <property type="component" value="Chromosome 06"/>
</dbReference>
<feature type="compositionally biased region" description="Gly residues" evidence="1">
    <location>
        <begin position="43"/>
        <end position="53"/>
    </location>
</feature>
<sequence>MQPFELVHEELTSAPPASSPLTALVAAQSPPASAPVPLPPSSSGGGSGGGGGNCHRRRGSGSRGTGGGGGSPNGSGGSSAVGHGSSGDGAPPGSVPPTGAAVWSSVYNPWTGTIQMWPGPVQGARFGAGLPWPAFAGVGGPSWPGLTAWPAPATHPGPPTTAVPGSSTAGLLGPAPGGGLGPWDQQTLAGAFHTMTLTPPAPSGEWYMDTGATSHMASTSGSQDSERDHQVAPLPVYAVTVPPGAVPVPPTVNDHIMLTRAKSGFKQPRLNLHADTLSPVPDSFHRALADPNWRSAMEEEFQALLALSNDWPVHQLDVKNAFLHGTLTETVYYSQPSGFVDTAWPNHVCRLNKSLYGLKQGSATTYLLLYVDDIVLTASTTTLLHQLLTSLQSSFPMKDLGPLQHFLGIAVTRSSTGMLLCQRQYALDILVRAGTTNCKPCNTPMDTQAKLSSAGTPVADPTLYRSLVGVLQYLTFTRPDITYAVQQVCLHMHDPCEPHLTAVKRIIRYLQGTADLGLFLGRSSPSVLTVYTDADWASCPDTRHSTSGYAVFLGDNLISWSSKRQPTVSRSSAEAEYCAVANGVTEASWLRQLLHELHHLPPRATLVYCDNVSAVYLSSNLVQHQRTKHIEVDLHFVRERVTTGAVRVLHVPMSSQFADLFTKGLPSTVFLEFRSSGNLQLP</sequence>
<feature type="region of interest" description="Disordered" evidence="1">
    <location>
        <begin position="25"/>
        <end position="97"/>
    </location>
</feature>
<feature type="compositionally biased region" description="Gly residues" evidence="1">
    <location>
        <begin position="61"/>
        <end position="87"/>
    </location>
</feature>
<name>A0AAQ3TXB1_PASNO</name>
<dbReference type="EMBL" id="CP144750">
    <property type="protein sequence ID" value="WVZ79942.1"/>
    <property type="molecule type" value="Genomic_DNA"/>
</dbReference>
<dbReference type="InterPro" id="IPR013103">
    <property type="entry name" value="RVT_2"/>
</dbReference>
<gene>
    <name evidence="3" type="ORF">U9M48_027464</name>
</gene>
<dbReference type="PANTHER" id="PTHR11439:SF524">
    <property type="entry name" value="RNA-DIRECTED DNA POLYMERASE, PROTEIN KINASE RLK-PELLE-DLSV FAMILY"/>
    <property type="match status" value="1"/>
</dbReference>
<feature type="domain" description="Reverse transcriptase Ty1/copia-type" evidence="2">
    <location>
        <begin position="305"/>
        <end position="363"/>
    </location>
</feature>
<accession>A0AAQ3TXB1</accession>
<reference evidence="3 4" key="1">
    <citation type="submission" date="2024-02" db="EMBL/GenBank/DDBJ databases">
        <title>High-quality chromosome-scale genome assembly of Pensacola bahiagrass (Paspalum notatum Flugge var. saurae).</title>
        <authorList>
            <person name="Vega J.M."/>
            <person name="Podio M."/>
            <person name="Orjuela J."/>
            <person name="Siena L.A."/>
            <person name="Pessino S.C."/>
            <person name="Combes M.C."/>
            <person name="Mariac C."/>
            <person name="Albertini E."/>
            <person name="Pupilli F."/>
            <person name="Ortiz J.P.A."/>
            <person name="Leblanc O."/>
        </authorList>
    </citation>
    <scope>NUCLEOTIDE SEQUENCE [LARGE SCALE GENOMIC DNA]</scope>
    <source>
        <strain evidence="3">R1</strain>
        <tissue evidence="3">Leaf</tissue>
    </source>
</reference>
<proteinExistence type="predicted"/>
<evidence type="ECO:0000313" key="4">
    <source>
        <dbReference type="Proteomes" id="UP001341281"/>
    </source>
</evidence>
<evidence type="ECO:0000259" key="2">
    <source>
        <dbReference type="Pfam" id="PF07727"/>
    </source>
</evidence>
<dbReference type="AlphaFoldDB" id="A0AAQ3TXB1"/>
<keyword evidence="4" id="KW-1185">Reference proteome</keyword>
<organism evidence="3 4">
    <name type="scientific">Paspalum notatum var. saurae</name>
    <dbReference type="NCBI Taxonomy" id="547442"/>
    <lineage>
        <taxon>Eukaryota</taxon>
        <taxon>Viridiplantae</taxon>
        <taxon>Streptophyta</taxon>
        <taxon>Embryophyta</taxon>
        <taxon>Tracheophyta</taxon>
        <taxon>Spermatophyta</taxon>
        <taxon>Magnoliopsida</taxon>
        <taxon>Liliopsida</taxon>
        <taxon>Poales</taxon>
        <taxon>Poaceae</taxon>
        <taxon>PACMAD clade</taxon>
        <taxon>Panicoideae</taxon>
        <taxon>Andropogonodae</taxon>
        <taxon>Paspaleae</taxon>
        <taxon>Paspalinae</taxon>
        <taxon>Paspalum</taxon>
    </lineage>
</organism>
<protein>
    <recommendedName>
        <fullName evidence="2">Reverse transcriptase Ty1/copia-type domain-containing protein</fullName>
    </recommendedName>
</protein>
<evidence type="ECO:0000256" key="1">
    <source>
        <dbReference type="SAM" id="MobiDB-lite"/>
    </source>
</evidence>
<dbReference type="Pfam" id="PF07727">
    <property type="entry name" value="RVT_2"/>
    <property type="match status" value="2"/>
</dbReference>
<evidence type="ECO:0000313" key="3">
    <source>
        <dbReference type="EMBL" id="WVZ79942.1"/>
    </source>
</evidence>
<feature type="domain" description="Reverse transcriptase Ty1/copia-type" evidence="2">
    <location>
        <begin position="367"/>
        <end position="445"/>
    </location>
</feature>